<feature type="region of interest" description="Disordered" evidence="2">
    <location>
        <begin position="444"/>
        <end position="553"/>
    </location>
</feature>
<keyword evidence="3" id="KW-1185">Reference proteome</keyword>
<proteinExistence type="predicted"/>
<dbReference type="RefSeq" id="XP_052751509.1">
    <property type="nucleotide sequence ID" value="XM_052895549.1"/>
</dbReference>
<feature type="compositionally biased region" description="Low complexity" evidence="2">
    <location>
        <begin position="453"/>
        <end position="471"/>
    </location>
</feature>
<reference evidence="4" key="1">
    <citation type="submission" date="2025-08" db="UniProtKB">
        <authorList>
            <consortium name="RefSeq"/>
        </authorList>
    </citation>
    <scope>IDENTIFICATION</scope>
    <source>
        <tissue evidence="4">Whole larvae</tissue>
    </source>
</reference>
<feature type="compositionally biased region" description="Basic residues" evidence="2">
    <location>
        <begin position="541"/>
        <end position="552"/>
    </location>
</feature>
<feature type="non-terminal residue" evidence="4">
    <location>
        <position position="736"/>
    </location>
</feature>
<dbReference type="GeneID" id="128200843"/>
<dbReference type="Proteomes" id="UP001652740">
    <property type="component" value="Unplaced"/>
</dbReference>
<accession>A0ABM3MK21</accession>
<name>A0ABM3MK21_GALME</name>
<dbReference type="InterPro" id="IPR036875">
    <property type="entry name" value="Znf_CCHC_sf"/>
</dbReference>
<evidence type="ECO:0000256" key="2">
    <source>
        <dbReference type="SAM" id="MobiDB-lite"/>
    </source>
</evidence>
<evidence type="ECO:0000256" key="1">
    <source>
        <dbReference type="SAM" id="Coils"/>
    </source>
</evidence>
<sequence>MASRKTEFPRAVPSGDGESATTAPVQPGVVSPVYLGGATEGLRGVGEDVVVRGEIVKEVGLETKVVPVRARRSMEIDPAMDDELSMLAREIDSSLSRSTSCASMLFSEDEDFLERPRSRRKRRHSRSDEESSVVESDSQTSAKRKGKAGKAKAPSSAEQFRVALYEGGNTVPPKAISPKATGRYAGLSQARADLAEYVDREMEKEAAEAVAGTSKPVTRHYNIFPVEEIKRADVVGAEMDECARNVLEAVKKSGHLKGTIIKTIKENITTIRRNTEWFVDRTNTAECADLRKDNAQLEAELKERQIMLTGIREESVRSAVEMRALRKAVANAPNAKEVLELRAERENLERQVQSYVDETIDLKRRLLEQSVELRKLKNQLQELQASSVPQRAPGEATKDKTCAAPAPIQPVAASPDESLEARIVRQIGDMFNVRLAAIEERLAQPGKRKPARNAKAARSASQSAPRAPKAPTQSRDRATQPVPAGDPGTSRAPPPSASTTTEQWTTVVRRGKRRKKTPAKEAPASQAAQGKTAPATAPAPKPKKKRKRRFRLPRSQAVVITLQPGAEEKGITYATVFREAHSKLSPTELGITDARFRLGATGSRILEVPGADSGVKADLLANKLAEILPEGPSRFPGRSSGCDEALIKTGEIRRAPSGVGSIWVRCPVSAAKALSKAGRVKVGWVMARVQTLEPRPMRCYRCLLSGHVAQWCTASVDTSGGVLCFRCGKAGHKSAQ</sequence>
<feature type="region of interest" description="Disordered" evidence="2">
    <location>
        <begin position="109"/>
        <end position="155"/>
    </location>
</feature>
<evidence type="ECO:0000313" key="4">
    <source>
        <dbReference type="RefSeq" id="XP_052751509.1"/>
    </source>
</evidence>
<protein>
    <submittedName>
        <fullName evidence="4">Uncharacterized protein LOC128200843</fullName>
    </submittedName>
</protein>
<feature type="region of interest" description="Disordered" evidence="2">
    <location>
        <begin position="383"/>
        <end position="414"/>
    </location>
</feature>
<gene>
    <name evidence="4" type="primary">LOC128200843</name>
</gene>
<feature type="region of interest" description="Disordered" evidence="2">
    <location>
        <begin position="1"/>
        <end position="30"/>
    </location>
</feature>
<dbReference type="SUPFAM" id="SSF57756">
    <property type="entry name" value="Retrovirus zinc finger-like domains"/>
    <property type="match status" value="1"/>
</dbReference>
<organism evidence="3 4">
    <name type="scientific">Galleria mellonella</name>
    <name type="common">Greater wax moth</name>
    <dbReference type="NCBI Taxonomy" id="7137"/>
    <lineage>
        <taxon>Eukaryota</taxon>
        <taxon>Metazoa</taxon>
        <taxon>Ecdysozoa</taxon>
        <taxon>Arthropoda</taxon>
        <taxon>Hexapoda</taxon>
        <taxon>Insecta</taxon>
        <taxon>Pterygota</taxon>
        <taxon>Neoptera</taxon>
        <taxon>Endopterygota</taxon>
        <taxon>Lepidoptera</taxon>
        <taxon>Glossata</taxon>
        <taxon>Ditrysia</taxon>
        <taxon>Pyraloidea</taxon>
        <taxon>Pyralidae</taxon>
        <taxon>Galleriinae</taxon>
        <taxon>Galleria</taxon>
    </lineage>
</organism>
<evidence type="ECO:0000313" key="3">
    <source>
        <dbReference type="Proteomes" id="UP001652740"/>
    </source>
</evidence>
<feature type="coiled-coil region" evidence="1">
    <location>
        <begin position="285"/>
        <end position="314"/>
    </location>
</feature>
<dbReference type="Gene3D" id="4.10.60.10">
    <property type="entry name" value="Zinc finger, CCHC-type"/>
    <property type="match status" value="1"/>
</dbReference>
<keyword evidence="1" id="KW-0175">Coiled coil</keyword>